<accession>A0ABQ3GQW9</accession>
<name>A0ABQ3GQW9_9GAMM</name>
<evidence type="ECO:0008006" key="3">
    <source>
        <dbReference type="Google" id="ProtNLM"/>
    </source>
</evidence>
<gene>
    <name evidence="1" type="ORF">GCM10016272_14380</name>
</gene>
<dbReference type="RefSeq" id="WP_189583856.1">
    <property type="nucleotide sequence ID" value="NZ_BMZR01000002.1"/>
</dbReference>
<organism evidence="1 2">
    <name type="scientific">Psychrobacter glaciei</name>
    <dbReference type="NCBI Taxonomy" id="619771"/>
    <lineage>
        <taxon>Bacteria</taxon>
        <taxon>Pseudomonadati</taxon>
        <taxon>Pseudomonadota</taxon>
        <taxon>Gammaproteobacteria</taxon>
        <taxon>Moraxellales</taxon>
        <taxon>Moraxellaceae</taxon>
        <taxon>Psychrobacter</taxon>
    </lineage>
</organism>
<reference evidence="2" key="1">
    <citation type="journal article" date="2019" name="Int. J. Syst. Evol. Microbiol.">
        <title>The Global Catalogue of Microorganisms (GCM) 10K type strain sequencing project: providing services to taxonomists for standard genome sequencing and annotation.</title>
        <authorList>
            <consortium name="The Broad Institute Genomics Platform"/>
            <consortium name="The Broad Institute Genome Sequencing Center for Infectious Disease"/>
            <person name="Wu L."/>
            <person name="Ma J."/>
        </authorList>
    </citation>
    <scope>NUCLEOTIDE SEQUENCE [LARGE SCALE GENOMIC DNA]</scope>
    <source>
        <strain evidence="2">KCTC 42280</strain>
    </source>
</reference>
<dbReference type="EMBL" id="BMZR01000002">
    <property type="protein sequence ID" value="GHD31843.1"/>
    <property type="molecule type" value="Genomic_DNA"/>
</dbReference>
<proteinExistence type="predicted"/>
<dbReference type="Proteomes" id="UP000610203">
    <property type="component" value="Unassembled WGS sequence"/>
</dbReference>
<evidence type="ECO:0000313" key="2">
    <source>
        <dbReference type="Proteomes" id="UP000610203"/>
    </source>
</evidence>
<keyword evidence="2" id="KW-1185">Reference proteome</keyword>
<sequence length="284" mass="33914">MRLDFNYIIVDDDLKRSSRQRRVKELEDRINKKIISKGLNPKPKLYKSLEDFYRDESNLDVNRYDLYLSDNNLGNSGNTVQQEHANDGIELYLALHSKFLCDFILYTGSTQDVIIDRLIHHLKDKKDPGLFTRFTFVSRSSDRNVDWRGSILSVIDYIISSREEMNTMRGFYAQLTSQIHSYLKNEFNNELDFSPAISCLNRQKYKYNFTNVDINKLHEIRKIRNGLMHQDERKCETKPHTYYLIYYEDNANTIERRIYLEDFDTIRKELRDMHEKICTAFNIV</sequence>
<evidence type="ECO:0000313" key="1">
    <source>
        <dbReference type="EMBL" id="GHD31843.1"/>
    </source>
</evidence>
<comment type="caution">
    <text evidence="1">The sequence shown here is derived from an EMBL/GenBank/DDBJ whole genome shotgun (WGS) entry which is preliminary data.</text>
</comment>
<protein>
    <recommendedName>
        <fullName evidence="3">RiboL-PSP-HEPN domain-containing protein</fullName>
    </recommendedName>
</protein>